<gene>
    <name evidence="2" type="ORF">HOLleu_00032</name>
</gene>
<dbReference type="GO" id="GO:0003676">
    <property type="term" value="F:nucleic acid binding"/>
    <property type="evidence" value="ECO:0007669"/>
    <property type="project" value="InterPro"/>
</dbReference>
<dbReference type="Proteomes" id="UP001152320">
    <property type="component" value="Chromosome 1"/>
</dbReference>
<dbReference type="OrthoDB" id="10045093at2759"/>
<evidence type="ECO:0000259" key="1">
    <source>
        <dbReference type="Pfam" id="PF24764"/>
    </source>
</evidence>
<organism evidence="2 3">
    <name type="scientific">Holothuria leucospilota</name>
    <name type="common">Black long sea cucumber</name>
    <name type="synonym">Mertensiothuria leucospilota</name>
    <dbReference type="NCBI Taxonomy" id="206669"/>
    <lineage>
        <taxon>Eukaryota</taxon>
        <taxon>Metazoa</taxon>
        <taxon>Echinodermata</taxon>
        <taxon>Eleutherozoa</taxon>
        <taxon>Echinozoa</taxon>
        <taxon>Holothuroidea</taxon>
        <taxon>Aspidochirotacea</taxon>
        <taxon>Aspidochirotida</taxon>
        <taxon>Holothuriidae</taxon>
        <taxon>Holothuria</taxon>
    </lineage>
</organism>
<evidence type="ECO:0000313" key="2">
    <source>
        <dbReference type="EMBL" id="KAJ8047915.1"/>
    </source>
</evidence>
<accession>A0A9Q1CNI2</accession>
<dbReference type="InterPro" id="IPR058913">
    <property type="entry name" value="Integrase_dom_put"/>
</dbReference>
<proteinExistence type="predicted"/>
<name>A0A9Q1CNI2_HOLLE</name>
<keyword evidence="3" id="KW-1185">Reference proteome</keyword>
<dbReference type="PANTHER" id="PTHR46791">
    <property type="entry name" value="EXPRESSED PROTEIN"/>
    <property type="match status" value="1"/>
</dbReference>
<dbReference type="AlphaFoldDB" id="A0A9Q1CNI2"/>
<evidence type="ECO:0000313" key="3">
    <source>
        <dbReference type="Proteomes" id="UP001152320"/>
    </source>
</evidence>
<reference evidence="2" key="1">
    <citation type="submission" date="2021-10" db="EMBL/GenBank/DDBJ databases">
        <title>Tropical sea cucumber genome reveals ecological adaptation and Cuvierian tubules defense mechanism.</title>
        <authorList>
            <person name="Chen T."/>
        </authorList>
    </citation>
    <scope>NUCLEOTIDE SEQUENCE</scope>
    <source>
        <strain evidence="2">Nanhai2018</strain>
        <tissue evidence="2">Muscle</tissue>
    </source>
</reference>
<dbReference type="PANTHER" id="PTHR46791:SF13">
    <property type="entry name" value="CLR5 DOMAIN-CONTAINING PROTEIN"/>
    <property type="match status" value="1"/>
</dbReference>
<feature type="domain" description="Integrase core" evidence="1">
    <location>
        <begin position="123"/>
        <end position="297"/>
    </location>
</feature>
<dbReference type="Pfam" id="PF24764">
    <property type="entry name" value="rva_4"/>
    <property type="match status" value="1"/>
</dbReference>
<dbReference type="EMBL" id="JAIZAY010000001">
    <property type="protein sequence ID" value="KAJ8047915.1"/>
    <property type="molecule type" value="Genomic_DNA"/>
</dbReference>
<dbReference type="InterPro" id="IPR036397">
    <property type="entry name" value="RNaseH_sf"/>
</dbReference>
<protein>
    <recommendedName>
        <fullName evidence="1">Integrase core domain-containing protein</fullName>
    </recommendedName>
</protein>
<dbReference type="Gene3D" id="3.30.420.10">
    <property type="entry name" value="Ribonuclease H-like superfamily/Ribonuclease H"/>
    <property type="match status" value="1"/>
</dbReference>
<comment type="caution">
    <text evidence="2">The sequence shown here is derived from an EMBL/GenBank/DDBJ whole genome shotgun (WGS) entry which is preliminary data.</text>
</comment>
<sequence length="387" mass="45090">MAAALSREQLLTMYFRLGYSNIEIRTVLAGKHNIVLSERHTKRLLNRLGLYQRKNLSDDIEIAEFIQKQIRASGKLHGYKWMHLKCRQAGLMVSRETVRVILSILDPVGVRLRSTQQIVRRTYHSRGPNFVWHVDGYDKLKKYGIAISGCIDGFSRKIIWLEASYTNNNPALIAGYFVNAVQACGGCPSIVRADMGTENVLIEQMQNFFRRNQANNSFVYGKSTRNQRIEAWWAMLRKHCSQYWMELLQTLCDEGHFCGDSLDQELIRFCFLEIIQTELDEISIEWNHHHIRKSHERGGNVRNGRPAIMYDAPEIFEAEDYICRVPEEELHECREECNFKSDIPCDEDLHELCLLLIHENDLQIPTNGEEARQIYRFLRPILRAEIG</sequence>